<evidence type="ECO:0000256" key="4">
    <source>
        <dbReference type="ARBA" id="ARBA00023125"/>
    </source>
</evidence>
<dbReference type="GO" id="GO:0003688">
    <property type="term" value="F:DNA replication origin binding"/>
    <property type="evidence" value="ECO:0007669"/>
    <property type="project" value="TreeGrafter"/>
</dbReference>
<dbReference type="InterPro" id="IPR027417">
    <property type="entry name" value="P-loop_NTPase"/>
</dbReference>
<comment type="caution">
    <text evidence="10">The sequence shown here is derived from an EMBL/GenBank/DDBJ whole genome shotgun (WGS) entry which is preliminary data.</text>
</comment>
<evidence type="ECO:0000313" key="10">
    <source>
        <dbReference type="EMBL" id="CAE8705571.1"/>
    </source>
</evidence>
<dbReference type="InterPro" id="IPR003959">
    <property type="entry name" value="ATPase_AAA_core"/>
</dbReference>
<dbReference type="Pfam" id="PF00004">
    <property type="entry name" value="AAA"/>
    <property type="match status" value="1"/>
</dbReference>
<comment type="similarity">
    <text evidence="2 6">Belongs to the ORC1 family.</text>
</comment>
<dbReference type="Pfam" id="PF22606">
    <property type="entry name" value="Cdc6-ORC-like_ATPase_lid"/>
    <property type="match status" value="1"/>
</dbReference>
<evidence type="ECO:0000256" key="1">
    <source>
        <dbReference type="ARBA" id="ARBA00004123"/>
    </source>
</evidence>
<accession>A0A813KID5</accession>
<organism evidence="10 11">
    <name type="scientific">Polarella glacialis</name>
    <name type="common">Dinoflagellate</name>
    <dbReference type="NCBI Taxonomy" id="89957"/>
    <lineage>
        <taxon>Eukaryota</taxon>
        <taxon>Sar</taxon>
        <taxon>Alveolata</taxon>
        <taxon>Dinophyceae</taxon>
        <taxon>Suessiales</taxon>
        <taxon>Suessiaceae</taxon>
        <taxon>Polarella</taxon>
    </lineage>
</organism>
<feature type="non-terminal residue" evidence="10">
    <location>
        <position position="457"/>
    </location>
</feature>
<evidence type="ECO:0000313" key="11">
    <source>
        <dbReference type="Proteomes" id="UP000626109"/>
    </source>
</evidence>
<name>A0A813KID5_POLGL</name>
<comment type="subcellular location">
    <subcellularLocation>
        <location evidence="1 6">Nucleus</location>
    </subcellularLocation>
</comment>
<dbReference type="InterPro" id="IPR050311">
    <property type="entry name" value="ORC1/CDC6"/>
</dbReference>
<dbReference type="Gene3D" id="3.40.50.300">
    <property type="entry name" value="P-loop containing nucleotide triphosphate hydrolases"/>
    <property type="match status" value="1"/>
</dbReference>
<keyword evidence="7" id="KW-0732">Signal</keyword>
<dbReference type="PANTHER" id="PTHR10763">
    <property type="entry name" value="CELL DIVISION CONTROL PROTEIN 6-RELATED"/>
    <property type="match status" value="1"/>
</dbReference>
<keyword evidence="3 6" id="KW-0235">DNA replication</keyword>
<evidence type="ECO:0000256" key="7">
    <source>
        <dbReference type="SAM" id="SignalP"/>
    </source>
</evidence>
<evidence type="ECO:0000259" key="9">
    <source>
        <dbReference type="Pfam" id="PF22606"/>
    </source>
</evidence>
<dbReference type="GO" id="GO:0033314">
    <property type="term" value="P:mitotic DNA replication checkpoint signaling"/>
    <property type="evidence" value="ECO:0007669"/>
    <property type="project" value="TreeGrafter"/>
</dbReference>
<proteinExistence type="inferred from homology"/>
<evidence type="ECO:0000256" key="5">
    <source>
        <dbReference type="ARBA" id="ARBA00023242"/>
    </source>
</evidence>
<dbReference type="AlphaFoldDB" id="A0A813KID5"/>
<feature type="signal peptide" evidence="7">
    <location>
        <begin position="1"/>
        <end position="16"/>
    </location>
</feature>
<dbReference type="GO" id="GO:0016887">
    <property type="term" value="F:ATP hydrolysis activity"/>
    <property type="evidence" value="ECO:0007669"/>
    <property type="project" value="InterPro"/>
</dbReference>
<evidence type="ECO:0000259" key="8">
    <source>
        <dbReference type="Pfam" id="PF00004"/>
    </source>
</evidence>
<comment type="function">
    <text evidence="6">Component of the origin recognition complex (ORC) that binds origins of replication. DNA-binding is ATP-dependent, however specific DNA sequences that define origins of replication have not been identified so far. ORC is required to assemble the pre-replication complex necessary to initiate DNA replication.</text>
</comment>
<feature type="chain" id="PRO_5032659960" description="Origin recognition complex subunit 1" evidence="7">
    <location>
        <begin position="17"/>
        <end position="457"/>
    </location>
</feature>
<keyword evidence="5 6" id="KW-0539">Nucleus</keyword>
<dbReference type="GO" id="GO:0005664">
    <property type="term" value="C:nuclear origin of replication recognition complex"/>
    <property type="evidence" value="ECO:0007669"/>
    <property type="project" value="TreeGrafter"/>
</dbReference>
<gene>
    <name evidence="10" type="ORF">PGLA2088_LOCUS33767</name>
</gene>
<keyword evidence="6" id="KW-0067">ATP-binding</keyword>
<reference evidence="10" key="1">
    <citation type="submission" date="2021-02" db="EMBL/GenBank/DDBJ databases">
        <authorList>
            <person name="Dougan E. K."/>
            <person name="Rhodes N."/>
            <person name="Thang M."/>
            <person name="Chan C."/>
        </authorList>
    </citation>
    <scope>NUCLEOTIDE SEQUENCE</scope>
</reference>
<keyword evidence="4 6" id="KW-0238">DNA-binding</keyword>
<protein>
    <recommendedName>
        <fullName evidence="6">Origin recognition complex subunit 1</fullName>
    </recommendedName>
</protein>
<evidence type="ECO:0000256" key="3">
    <source>
        <dbReference type="ARBA" id="ARBA00022705"/>
    </source>
</evidence>
<feature type="domain" description="Cdc6/ORC1-like ATPase lid" evidence="9">
    <location>
        <begin position="295"/>
        <end position="349"/>
    </location>
</feature>
<evidence type="ECO:0000256" key="6">
    <source>
        <dbReference type="RuleBase" id="RU365058"/>
    </source>
</evidence>
<comment type="subunit">
    <text evidence="6">ORC is composed of six subunits.</text>
</comment>
<dbReference type="EMBL" id="CAJNNW010031000">
    <property type="protein sequence ID" value="CAE8705571.1"/>
    <property type="molecule type" value="Genomic_DNA"/>
</dbReference>
<keyword evidence="6" id="KW-0547">Nucleotide-binding</keyword>
<dbReference type="GO" id="GO:0005524">
    <property type="term" value="F:ATP binding"/>
    <property type="evidence" value="ECO:0007669"/>
    <property type="project" value="UniProtKB-KW"/>
</dbReference>
<dbReference type="InterPro" id="IPR054425">
    <property type="entry name" value="Cdc6_ORC1-like_ATPase_lid"/>
</dbReference>
<dbReference type="SUPFAM" id="SSF52540">
    <property type="entry name" value="P-loop containing nucleoside triphosphate hydrolases"/>
    <property type="match status" value="1"/>
</dbReference>
<sequence length="457" mass="50296">MGYLSGLVAFIAFAQSVDICDGLDAEVSYPGKVGGPQPGDGSYLPGGPWLQEAQDVELNGERLCARLRRSDDSFGELSCRIVVGGQLFQNLDGILTPTAVNPELYQAWTSTSTGSDGYLPPGTWRDSARNARMEGNTVFAELHKEDGTWVPRWTTLIGWQYLRNVDGERRPQCSDCQFAFAHAVASDVQDCSIWAWIGELEGTGRQCSKSVAPAKLTQLFERRGKSDRVIVLLVDEMDYLATRDQAVLYRMFNWLTLPNPRLVIAAISNTMDLPERLLPRVSSRFGLVRVSFQPYNKEQINEILSQRLSSHDASSSFDPLTLKLCGARVAAGSGDIRKALQLCKRALEVRMARTGQTTCVVDLEDLKVAEKELLHANPSVSAIHGLGGKAHLFLAALMLEMRKRTAEAVPEKKVFKRYGKLLETLAKVEGDSNPMELSGSGPEAANDEAAFLAKRLE</sequence>
<feature type="domain" description="ATPase AAA-type core" evidence="8">
    <location>
        <begin position="210"/>
        <end position="285"/>
    </location>
</feature>
<evidence type="ECO:0000256" key="2">
    <source>
        <dbReference type="ARBA" id="ARBA00008398"/>
    </source>
</evidence>
<dbReference type="PANTHER" id="PTHR10763:SF23">
    <property type="entry name" value="ORIGIN RECOGNITION COMPLEX SUBUNIT 1"/>
    <property type="match status" value="1"/>
</dbReference>
<dbReference type="Gene3D" id="1.10.8.60">
    <property type="match status" value="1"/>
</dbReference>
<dbReference type="GO" id="GO:0006270">
    <property type="term" value="P:DNA replication initiation"/>
    <property type="evidence" value="ECO:0007669"/>
    <property type="project" value="TreeGrafter"/>
</dbReference>
<dbReference type="Proteomes" id="UP000626109">
    <property type="component" value="Unassembled WGS sequence"/>
</dbReference>